<gene>
    <name evidence="1" type="ORF">EVAR_62720_1</name>
</gene>
<dbReference type="EMBL" id="BGZK01001553">
    <property type="protein sequence ID" value="GBP82197.1"/>
    <property type="molecule type" value="Genomic_DNA"/>
</dbReference>
<accession>A0A4C1Z6B9</accession>
<keyword evidence="2" id="KW-1185">Reference proteome</keyword>
<comment type="caution">
    <text evidence="1">The sequence shown here is derived from an EMBL/GenBank/DDBJ whole genome shotgun (WGS) entry which is preliminary data.</text>
</comment>
<reference evidence="1 2" key="1">
    <citation type="journal article" date="2019" name="Commun. Biol.">
        <title>The bagworm genome reveals a unique fibroin gene that provides high tensile strength.</title>
        <authorList>
            <person name="Kono N."/>
            <person name="Nakamura H."/>
            <person name="Ohtoshi R."/>
            <person name="Tomita M."/>
            <person name="Numata K."/>
            <person name="Arakawa K."/>
        </authorList>
    </citation>
    <scope>NUCLEOTIDE SEQUENCE [LARGE SCALE GENOMIC DNA]</scope>
</reference>
<organism evidence="1 2">
    <name type="scientific">Eumeta variegata</name>
    <name type="common">Bagworm moth</name>
    <name type="synonym">Eumeta japonica</name>
    <dbReference type="NCBI Taxonomy" id="151549"/>
    <lineage>
        <taxon>Eukaryota</taxon>
        <taxon>Metazoa</taxon>
        <taxon>Ecdysozoa</taxon>
        <taxon>Arthropoda</taxon>
        <taxon>Hexapoda</taxon>
        <taxon>Insecta</taxon>
        <taxon>Pterygota</taxon>
        <taxon>Neoptera</taxon>
        <taxon>Endopterygota</taxon>
        <taxon>Lepidoptera</taxon>
        <taxon>Glossata</taxon>
        <taxon>Ditrysia</taxon>
        <taxon>Tineoidea</taxon>
        <taxon>Psychidae</taxon>
        <taxon>Oiketicinae</taxon>
        <taxon>Eumeta</taxon>
    </lineage>
</organism>
<dbReference type="AlphaFoldDB" id="A0A4C1Z6B9"/>
<name>A0A4C1Z6B9_EUMVA</name>
<evidence type="ECO:0000313" key="1">
    <source>
        <dbReference type="EMBL" id="GBP82197.1"/>
    </source>
</evidence>
<protein>
    <submittedName>
        <fullName evidence="1">Uncharacterized protein</fullName>
    </submittedName>
</protein>
<sequence length="192" mass="22136">MTYASPVFAHAALTALDRIHYTVIQNKFCRSAMDAHWCVRNSVLHRDLELPTISKYMKDASKRFFGISRDLIPVRSFVQLGFQPHTTPAYGREGVRVRHFLPSSRRNKREKKKNITNKQFLITNPCPVQWLHEGYANNNRLSSSITGLWAIYKPVKITPVGLCSVSKRTDLRQLVLFSFRVSNSFPKLSDRL</sequence>
<evidence type="ECO:0000313" key="2">
    <source>
        <dbReference type="Proteomes" id="UP000299102"/>
    </source>
</evidence>
<dbReference type="Proteomes" id="UP000299102">
    <property type="component" value="Unassembled WGS sequence"/>
</dbReference>
<proteinExistence type="predicted"/>
<dbReference type="OrthoDB" id="6818650at2759"/>